<evidence type="ECO:0000313" key="5">
    <source>
        <dbReference type="Proteomes" id="UP000003505"/>
    </source>
</evidence>
<evidence type="ECO:0000256" key="2">
    <source>
        <dbReference type="PIRNR" id="PIRNR016661"/>
    </source>
</evidence>
<feature type="transmembrane region" description="Helical" evidence="3">
    <location>
        <begin position="126"/>
        <end position="149"/>
    </location>
</feature>
<dbReference type="GO" id="GO:0015225">
    <property type="term" value="F:biotin transmembrane transporter activity"/>
    <property type="evidence" value="ECO:0007669"/>
    <property type="project" value="UniProtKB-UniRule"/>
</dbReference>
<keyword evidence="2 3" id="KW-0472">Membrane</keyword>
<dbReference type="PANTHER" id="PTHR34295:SF1">
    <property type="entry name" value="BIOTIN TRANSPORTER BIOY"/>
    <property type="match status" value="1"/>
</dbReference>
<dbReference type="Proteomes" id="UP000003505">
    <property type="component" value="Unassembled WGS sequence"/>
</dbReference>
<protein>
    <recommendedName>
        <fullName evidence="2">Biotin transporter</fullName>
    </recommendedName>
</protein>
<dbReference type="PIRSF" id="PIRSF016661">
    <property type="entry name" value="BioY"/>
    <property type="match status" value="1"/>
</dbReference>
<comment type="similarity">
    <text evidence="1 2">Belongs to the BioY family.</text>
</comment>
<feature type="transmembrane region" description="Helical" evidence="3">
    <location>
        <begin position="45"/>
        <end position="62"/>
    </location>
</feature>
<dbReference type="PANTHER" id="PTHR34295">
    <property type="entry name" value="BIOTIN TRANSPORTER BIOY"/>
    <property type="match status" value="1"/>
</dbReference>
<dbReference type="Gene3D" id="1.10.1760.20">
    <property type="match status" value="1"/>
</dbReference>
<dbReference type="GO" id="GO:0005886">
    <property type="term" value="C:plasma membrane"/>
    <property type="evidence" value="ECO:0007669"/>
    <property type="project" value="UniProtKB-SubCell"/>
</dbReference>
<gene>
    <name evidence="4" type="ORF">SELSPUOL_00282</name>
</gene>
<dbReference type="Pfam" id="PF02632">
    <property type="entry name" value="BioY"/>
    <property type="match status" value="1"/>
</dbReference>
<sequence>MEKKRGLKSMKQEDTMSVQKMTKMALCVALCCVAAYISVPLPFTTAMITALTLAMNLTAFILKPRETFAVLCVYTLLGCIGLPVFVGGTSGVGKLFGPTGGFIIAFVIAYPIVSWLKGTGNSFKRFLLAAVFVGIPLTYVGGLTSMMLLMDVSLWQALVMAVFPFIPGDVLKAALAAFLGVKLNRVFRQYE</sequence>
<reference evidence="4 5" key="1">
    <citation type="submission" date="2009-09" db="EMBL/GenBank/DDBJ databases">
        <authorList>
            <person name="Weinstock G."/>
            <person name="Sodergren E."/>
            <person name="Clifton S."/>
            <person name="Fulton L."/>
            <person name="Fulton B."/>
            <person name="Courtney L."/>
            <person name="Fronick C."/>
            <person name="Harrison M."/>
            <person name="Strong C."/>
            <person name="Farmer C."/>
            <person name="Delahaunty K."/>
            <person name="Markovic C."/>
            <person name="Hall O."/>
            <person name="Minx P."/>
            <person name="Tomlinson C."/>
            <person name="Mitreva M."/>
            <person name="Nelson J."/>
            <person name="Hou S."/>
            <person name="Wollam A."/>
            <person name="Pepin K.H."/>
            <person name="Johnson M."/>
            <person name="Bhonagiri V."/>
            <person name="Nash W.E."/>
            <person name="Warren W."/>
            <person name="Chinwalla A."/>
            <person name="Mardis E.R."/>
            <person name="Wilson R.K."/>
        </authorList>
    </citation>
    <scope>NUCLEOTIDE SEQUENCE [LARGE SCALE GENOMIC DNA]</scope>
    <source>
        <strain evidence="5">ATCC 35185 / DSM 20758 / VPI D19B-28</strain>
    </source>
</reference>
<organism evidence="4 5">
    <name type="scientific">Selenomonas sputigena (strain ATCC 35185 / DSM 20758 / CCUG 44933 / VPI D19B-28)</name>
    <dbReference type="NCBI Taxonomy" id="546271"/>
    <lineage>
        <taxon>Bacteria</taxon>
        <taxon>Bacillati</taxon>
        <taxon>Bacillota</taxon>
        <taxon>Negativicutes</taxon>
        <taxon>Selenomonadales</taxon>
        <taxon>Selenomonadaceae</taxon>
        <taxon>Selenomonas</taxon>
    </lineage>
</organism>
<comment type="caution">
    <text evidence="4">The sequence shown here is derived from an EMBL/GenBank/DDBJ whole genome shotgun (WGS) entry which is preliminary data.</text>
</comment>
<dbReference type="AlphaFoldDB" id="C9LS60"/>
<name>C9LS60_SELS3</name>
<evidence type="ECO:0000313" key="4">
    <source>
        <dbReference type="EMBL" id="EEX78339.1"/>
    </source>
</evidence>
<feature type="transmembrane region" description="Helical" evidence="3">
    <location>
        <begin position="69"/>
        <end position="89"/>
    </location>
</feature>
<dbReference type="InterPro" id="IPR003784">
    <property type="entry name" value="BioY"/>
</dbReference>
<evidence type="ECO:0000256" key="3">
    <source>
        <dbReference type="SAM" id="Phobius"/>
    </source>
</evidence>
<dbReference type="STRING" id="546271.Selsp_0936"/>
<evidence type="ECO:0000256" key="1">
    <source>
        <dbReference type="ARBA" id="ARBA00010692"/>
    </source>
</evidence>
<keyword evidence="2" id="KW-1003">Cell membrane</keyword>
<dbReference type="EMBL" id="ACKP02000007">
    <property type="protein sequence ID" value="EEX78339.1"/>
    <property type="molecule type" value="Genomic_DNA"/>
</dbReference>
<accession>C9LS60</accession>
<keyword evidence="3" id="KW-0812">Transmembrane</keyword>
<feature type="transmembrane region" description="Helical" evidence="3">
    <location>
        <begin position="155"/>
        <end position="181"/>
    </location>
</feature>
<keyword evidence="3" id="KW-1133">Transmembrane helix</keyword>
<dbReference type="eggNOG" id="COG1268">
    <property type="taxonomic scope" value="Bacteria"/>
</dbReference>
<dbReference type="RefSeq" id="WP_006190990.1">
    <property type="nucleotide sequence ID" value="NZ_GG698596.1"/>
</dbReference>
<proteinExistence type="inferred from homology"/>
<feature type="transmembrane region" description="Helical" evidence="3">
    <location>
        <begin position="21"/>
        <end position="39"/>
    </location>
</feature>
<keyword evidence="2" id="KW-0813">Transport</keyword>
<feature type="transmembrane region" description="Helical" evidence="3">
    <location>
        <begin position="95"/>
        <end position="114"/>
    </location>
</feature>
<comment type="subcellular location">
    <subcellularLocation>
        <location evidence="2">Cell membrane</location>
        <topology evidence="2">Multi-pass membrane protein</topology>
    </subcellularLocation>
</comment>